<sequence>MLSSSSTSPVGSPSPALDIKLTQHPNQFFFPGSTVSGQAIYESGDEEENFELYITFTGVNKSVLKDPRSHGDNFSDEATLFQYKHRLHSGLRRRGFGRIGMSQYPFTFRFPSNTDNRSFIQPRGSTVSQTWSTSVHELPPSFDLENATFSCSVEYLLRLELFHHNRLSSSIELPIVFLPFRSNSHALRSNPVPTPGKMYLSDTTLSTERRDSIVEVVDETKFKLVAEAPQDIIVGRTFRLDALIEFDSSNTLDTDLINSNIQLDMLRIICTTGCRAFHHTAHNPTSLEAEEKRFSQTSRGLMAYPIQPSVRASGKELRFSFEATMPSACSPTFRSFLISNTYHLQVVFVAHVDGKAVELTLEVPDIPVLSPVAPSLGARRLAGPMIPNTRSQGLSFGRPLACQI</sequence>
<organism evidence="1 2">
    <name type="scientific">Tothia fuscella</name>
    <dbReference type="NCBI Taxonomy" id="1048955"/>
    <lineage>
        <taxon>Eukaryota</taxon>
        <taxon>Fungi</taxon>
        <taxon>Dikarya</taxon>
        <taxon>Ascomycota</taxon>
        <taxon>Pezizomycotina</taxon>
        <taxon>Dothideomycetes</taxon>
        <taxon>Pleosporomycetidae</taxon>
        <taxon>Venturiales</taxon>
        <taxon>Cylindrosympodiaceae</taxon>
        <taxon>Tothia</taxon>
    </lineage>
</organism>
<evidence type="ECO:0000313" key="1">
    <source>
        <dbReference type="EMBL" id="KAF2425781.1"/>
    </source>
</evidence>
<evidence type="ECO:0008006" key="3">
    <source>
        <dbReference type="Google" id="ProtNLM"/>
    </source>
</evidence>
<keyword evidence="2" id="KW-1185">Reference proteome</keyword>
<name>A0A9P4NL71_9PEZI</name>
<comment type="caution">
    <text evidence="1">The sequence shown here is derived from an EMBL/GenBank/DDBJ whole genome shotgun (WGS) entry which is preliminary data.</text>
</comment>
<protein>
    <recommendedName>
        <fullName evidence="3">Arrestin-like N-terminal domain-containing protein</fullName>
    </recommendedName>
</protein>
<dbReference type="OrthoDB" id="3869492at2759"/>
<dbReference type="AlphaFoldDB" id="A0A9P4NL71"/>
<dbReference type="Proteomes" id="UP000800235">
    <property type="component" value="Unassembled WGS sequence"/>
</dbReference>
<dbReference type="InterPro" id="IPR014752">
    <property type="entry name" value="Arrestin-like_C"/>
</dbReference>
<dbReference type="EMBL" id="MU007067">
    <property type="protein sequence ID" value="KAF2425781.1"/>
    <property type="molecule type" value="Genomic_DNA"/>
</dbReference>
<reference evidence="1" key="1">
    <citation type="journal article" date="2020" name="Stud. Mycol.">
        <title>101 Dothideomycetes genomes: a test case for predicting lifestyles and emergence of pathogens.</title>
        <authorList>
            <person name="Haridas S."/>
            <person name="Albert R."/>
            <person name="Binder M."/>
            <person name="Bloem J."/>
            <person name="Labutti K."/>
            <person name="Salamov A."/>
            <person name="Andreopoulos B."/>
            <person name="Baker S."/>
            <person name="Barry K."/>
            <person name="Bills G."/>
            <person name="Bluhm B."/>
            <person name="Cannon C."/>
            <person name="Castanera R."/>
            <person name="Culley D."/>
            <person name="Daum C."/>
            <person name="Ezra D."/>
            <person name="Gonzalez J."/>
            <person name="Henrissat B."/>
            <person name="Kuo A."/>
            <person name="Liang C."/>
            <person name="Lipzen A."/>
            <person name="Lutzoni F."/>
            <person name="Magnuson J."/>
            <person name="Mondo S."/>
            <person name="Nolan M."/>
            <person name="Ohm R."/>
            <person name="Pangilinan J."/>
            <person name="Park H.-J."/>
            <person name="Ramirez L."/>
            <person name="Alfaro M."/>
            <person name="Sun H."/>
            <person name="Tritt A."/>
            <person name="Yoshinaga Y."/>
            <person name="Zwiers L.-H."/>
            <person name="Turgeon B."/>
            <person name="Goodwin S."/>
            <person name="Spatafora J."/>
            <person name="Crous P."/>
            <person name="Grigoriev I."/>
        </authorList>
    </citation>
    <scope>NUCLEOTIDE SEQUENCE</scope>
    <source>
        <strain evidence="1">CBS 130266</strain>
    </source>
</reference>
<evidence type="ECO:0000313" key="2">
    <source>
        <dbReference type="Proteomes" id="UP000800235"/>
    </source>
</evidence>
<proteinExistence type="predicted"/>
<accession>A0A9P4NL71</accession>
<dbReference type="Gene3D" id="2.60.40.640">
    <property type="match status" value="1"/>
</dbReference>
<gene>
    <name evidence="1" type="ORF">EJ08DRAFT_382905</name>
</gene>